<proteinExistence type="predicted"/>
<accession>A0A198FD70</accession>
<sequence length="82" mass="9641">MSNHEKSNELTVTLPDDMFYMLKTWIALKQYDSESEAVLEGLKALAQQKSDENRAIKQYFREEVYPEEIQNIKNEISKQKGK</sequence>
<dbReference type="EMBL" id="LXEN01000146">
    <property type="protein sequence ID" value="OAT22817.1"/>
    <property type="molecule type" value="Genomic_DNA"/>
</dbReference>
<evidence type="ECO:0000313" key="2">
    <source>
        <dbReference type="Proteomes" id="UP000094023"/>
    </source>
</evidence>
<evidence type="ECO:0008006" key="3">
    <source>
        <dbReference type="Google" id="ProtNLM"/>
    </source>
</evidence>
<name>A0A198FD70_9GAMM</name>
<dbReference type="Proteomes" id="UP000094023">
    <property type="component" value="Unassembled WGS sequence"/>
</dbReference>
<reference evidence="1 2" key="1">
    <citation type="submission" date="2016-04" db="EMBL/GenBank/DDBJ databases">
        <title>ATOL: Assembling a taxonomically balanced genome-scale reconstruction of the evolutionary history of the Enterobacteriaceae.</title>
        <authorList>
            <person name="Plunkett G.III."/>
            <person name="Neeno-Eckwall E.C."/>
            <person name="Glasner J.D."/>
            <person name="Perna N.T."/>
        </authorList>
    </citation>
    <scope>NUCLEOTIDE SEQUENCE [LARGE SCALE GENOMIC DNA]</scope>
    <source>
        <strain evidence="1 2">ATCC 19692</strain>
    </source>
</reference>
<organism evidence="1 2">
    <name type="scientific">Proteus myxofaciens ATCC 19692</name>
    <dbReference type="NCBI Taxonomy" id="1354337"/>
    <lineage>
        <taxon>Bacteria</taxon>
        <taxon>Pseudomonadati</taxon>
        <taxon>Pseudomonadota</taxon>
        <taxon>Gammaproteobacteria</taxon>
        <taxon>Enterobacterales</taxon>
        <taxon>Morganellaceae</taxon>
        <taxon>Proteus</taxon>
    </lineage>
</organism>
<dbReference type="AlphaFoldDB" id="A0A198FD70"/>
<keyword evidence="2" id="KW-1185">Reference proteome</keyword>
<dbReference type="RefSeq" id="WP_066752471.1">
    <property type="nucleotide sequence ID" value="NZ_LXEN01000146.1"/>
</dbReference>
<comment type="caution">
    <text evidence="1">The sequence shown here is derived from an EMBL/GenBank/DDBJ whole genome shotgun (WGS) entry which is preliminary data.</text>
</comment>
<protein>
    <recommendedName>
        <fullName evidence="3">CopG family transcriptional regulator</fullName>
    </recommendedName>
</protein>
<evidence type="ECO:0000313" key="1">
    <source>
        <dbReference type="EMBL" id="OAT22817.1"/>
    </source>
</evidence>
<gene>
    <name evidence="1" type="ORF">M983_2866</name>
</gene>